<dbReference type="AlphaFoldDB" id="A0A803PQ38"/>
<dbReference type="GO" id="GO:0016603">
    <property type="term" value="F:glutaminyl-peptide cyclotransferase activity"/>
    <property type="evidence" value="ECO:0007669"/>
    <property type="project" value="InterPro"/>
</dbReference>
<proteinExistence type="predicted"/>
<evidence type="ECO:0008006" key="5">
    <source>
        <dbReference type="Google" id="ProtNLM"/>
    </source>
</evidence>
<dbReference type="SUPFAM" id="SSF63825">
    <property type="entry name" value="YWTD domain"/>
    <property type="match status" value="1"/>
</dbReference>
<dbReference type="Proteomes" id="UP000596661">
    <property type="component" value="Chromosome 5"/>
</dbReference>
<evidence type="ECO:0000256" key="1">
    <source>
        <dbReference type="SAM" id="MobiDB-lite"/>
    </source>
</evidence>
<protein>
    <recommendedName>
        <fullName evidence="5">Glutaminyl-peptide cyclotransferase</fullName>
    </recommendedName>
</protein>
<reference evidence="3" key="1">
    <citation type="submission" date="2018-11" db="EMBL/GenBank/DDBJ databases">
        <authorList>
            <person name="Grassa J C."/>
        </authorList>
    </citation>
    <scope>NUCLEOTIDE SEQUENCE [LARGE SCALE GENOMIC DNA]</scope>
</reference>
<dbReference type="EMBL" id="UZAU01000416">
    <property type="status" value="NOT_ANNOTATED_CDS"/>
    <property type="molecule type" value="Genomic_DNA"/>
</dbReference>
<dbReference type="Pfam" id="PF05096">
    <property type="entry name" value="Glu_cyclase_2"/>
    <property type="match status" value="1"/>
</dbReference>
<evidence type="ECO:0000313" key="3">
    <source>
        <dbReference type="EnsemblPlants" id="cds.evm.model.05.355"/>
    </source>
</evidence>
<dbReference type="PANTHER" id="PTHR31270">
    <property type="entry name" value="GLUTAMINYL-PEPTIDE CYCLOTRANSFERASE"/>
    <property type="match status" value="1"/>
</dbReference>
<keyword evidence="4" id="KW-1185">Reference proteome</keyword>
<accession>A0A803PQ38</accession>
<dbReference type="PANTHER" id="PTHR31270:SF1">
    <property type="entry name" value="GLUTAMINYL-PEPTIDE CYCLOTRANSFERASE"/>
    <property type="match status" value="1"/>
</dbReference>
<keyword evidence="2" id="KW-0812">Transmembrane</keyword>
<dbReference type="EnsemblPlants" id="evm.model.05.355">
    <property type="protein sequence ID" value="cds.evm.model.05.355"/>
    <property type="gene ID" value="evm.TU.05.355"/>
</dbReference>
<evidence type="ECO:0000256" key="2">
    <source>
        <dbReference type="SAM" id="Phobius"/>
    </source>
</evidence>
<dbReference type="InterPro" id="IPR007788">
    <property type="entry name" value="QCT"/>
</dbReference>
<organism evidence="3 4">
    <name type="scientific">Cannabis sativa</name>
    <name type="common">Hemp</name>
    <name type="synonym">Marijuana</name>
    <dbReference type="NCBI Taxonomy" id="3483"/>
    <lineage>
        <taxon>Eukaryota</taxon>
        <taxon>Viridiplantae</taxon>
        <taxon>Streptophyta</taxon>
        <taxon>Embryophyta</taxon>
        <taxon>Tracheophyta</taxon>
        <taxon>Spermatophyta</taxon>
        <taxon>Magnoliopsida</taxon>
        <taxon>eudicotyledons</taxon>
        <taxon>Gunneridae</taxon>
        <taxon>Pentapetalae</taxon>
        <taxon>rosids</taxon>
        <taxon>fabids</taxon>
        <taxon>Rosales</taxon>
        <taxon>Cannabaceae</taxon>
        <taxon>Cannabis</taxon>
    </lineage>
</organism>
<reference evidence="3" key="2">
    <citation type="submission" date="2021-03" db="UniProtKB">
        <authorList>
            <consortium name="EnsemblPlants"/>
        </authorList>
    </citation>
    <scope>IDENTIFICATION</scope>
</reference>
<name>A0A803PQ38_CANSA</name>
<sequence length="336" mass="37888">MNYQARYGSANEKQGSLRKKNLNKRLNSNPKSPMAIGSIHSSFRRGSLIFAVFLMLCVVVTLGISSNMWTVLKHDAASPAIYSIEVVNDFPHDSQAFTQGLVYAGNDTLFESTGLYGHSSVRKVALQTGKVNVLQQMDSSYFGEGLTLIGRRLFQVTWLTETGFIYDRYNLSKFKKFTHQMKDGWGLATDDKVLFGSDGTSTLYKIDPRTLKVISKNIVKFNGYEVHNINELEYINGEVWANVWGTDCIARISPGDGSMLGWILLPELREKLVRSGNRDIDVLNGIAWDRSRNRIFVTGKLWPKLFEIKLQPIKKQPSPGVIEQLCLRPPNNFGRP</sequence>
<dbReference type="OMA" id="NDKLFQV"/>
<feature type="region of interest" description="Disordered" evidence="1">
    <location>
        <begin position="1"/>
        <end position="29"/>
    </location>
</feature>
<evidence type="ECO:0000313" key="4">
    <source>
        <dbReference type="Proteomes" id="UP000596661"/>
    </source>
</evidence>
<feature type="transmembrane region" description="Helical" evidence="2">
    <location>
        <begin position="48"/>
        <end position="69"/>
    </location>
</feature>
<keyword evidence="2" id="KW-0472">Membrane</keyword>
<keyword evidence="2" id="KW-1133">Transmembrane helix</keyword>
<dbReference type="Gramene" id="evm.model.05.355">
    <property type="protein sequence ID" value="cds.evm.model.05.355"/>
    <property type="gene ID" value="evm.TU.05.355"/>
</dbReference>